<evidence type="ECO:0000256" key="2">
    <source>
        <dbReference type="ARBA" id="ARBA00022553"/>
    </source>
</evidence>
<dbReference type="Gene3D" id="3.90.190.10">
    <property type="entry name" value="Protein tyrosine phosphatase superfamily"/>
    <property type="match status" value="1"/>
</dbReference>
<feature type="region of interest" description="Disordered" evidence="6">
    <location>
        <begin position="297"/>
        <end position="341"/>
    </location>
</feature>
<feature type="compositionally biased region" description="Polar residues" evidence="6">
    <location>
        <begin position="66"/>
        <end position="75"/>
    </location>
</feature>
<feature type="compositionally biased region" description="Pro residues" evidence="6">
    <location>
        <begin position="206"/>
        <end position="217"/>
    </location>
</feature>
<organism evidence="10 11">
    <name type="scientific">Petrolisthes manimaculis</name>
    <dbReference type="NCBI Taxonomy" id="1843537"/>
    <lineage>
        <taxon>Eukaryota</taxon>
        <taxon>Metazoa</taxon>
        <taxon>Ecdysozoa</taxon>
        <taxon>Arthropoda</taxon>
        <taxon>Crustacea</taxon>
        <taxon>Multicrustacea</taxon>
        <taxon>Malacostraca</taxon>
        <taxon>Eumalacostraca</taxon>
        <taxon>Eucarida</taxon>
        <taxon>Decapoda</taxon>
        <taxon>Pleocyemata</taxon>
        <taxon>Anomura</taxon>
        <taxon>Galatheoidea</taxon>
        <taxon>Porcellanidae</taxon>
        <taxon>Petrolisthes</taxon>
    </lineage>
</organism>
<dbReference type="GO" id="GO:0005829">
    <property type="term" value="C:cytosol"/>
    <property type="evidence" value="ECO:0007669"/>
    <property type="project" value="TreeGrafter"/>
</dbReference>
<feature type="active site" description="Phosphocysteine intermediate" evidence="5">
    <location>
        <position position="684"/>
    </location>
</feature>
<dbReference type="InterPro" id="IPR000242">
    <property type="entry name" value="PTP_cat"/>
</dbReference>
<evidence type="ECO:0000313" key="11">
    <source>
        <dbReference type="Proteomes" id="UP001292094"/>
    </source>
</evidence>
<dbReference type="EMBL" id="JAWZYT010002916">
    <property type="protein sequence ID" value="KAK4301165.1"/>
    <property type="molecule type" value="Genomic_DNA"/>
</dbReference>
<feature type="domain" description="Tyrosine specific protein phosphatases" evidence="9">
    <location>
        <begin position="656"/>
        <end position="720"/>
    </location>
</feature>
<keyword evidence="7" id="KW-0472">Membrane</keyword>
<dbReference type="PRINTS" id="PR01778">
    <property type="entry name" value="KIMPTPASE"/>
</dbReference>
<dbReference type="GO" id="GO:0005886">
    <property type="term" value="C:plasma membrane"/>
    <property type="evidence" value="ECO:0007669"/>
    <property type="project" value="TreeGrafter"/>
</dbReference>
<evidence type="ECO:0000259" key="8">
    <source>
        <dbReference type="PROSITE" id="PS50055"/>
    </source>
</evidence>
<dbReference type="PROSITE" id="PS50055">
    <property type="entry name" value="TYR_PHOSPHATASE_PTP"/>
    <property type="match status" value="1"/>
</dbReference>
<feature type="compositionally biased region" description="Low complexity" evidence="6">
    <location>
        <begin position="49"/>
        <end position="64"/>
    </location>
</feature>
<dbReference type="PROSITE" id="PS50056">
    <property type="entry name" value="TYR_PHOSPHATASE_2"/>
    <property type="match status" value="1"/>
</dbReference>
<accession>A0AAE1P5L4</accession>
<comment type="caution">
    <text evidence="10">The sequence shown here is derived from an EMBL/GenBank/DDBJ whole genome shotgun (WGS) entry which is preliminary data.</text>
</comment>
<dbReference type="GO" id="GO:0004725">
    <property type="term" value="F:protein tyrosine phosphatase activity"/>
    <property type="evidence" value="ECO:0007669"/>
    <property type="project" value="UniProtKB-EC"/>
</dbReference>
<keyword evidence="11" id="KW-1185">Reference proteome</keyword>
<dbReference type="AlphaFoldDB" id="A0AAE1P5L4"/>
<dbReference type="GO" id="GO:0048666">
    <property type="term" value="P:neuron development"/>
    <property type="evidence" value="ECO:0007669"/>
    <property type="project" value="UniProtKB-ARBA"/>
</dbReference>
<evidence type="ECO:0000256" key="3">
    <source>
        <dbReference type="ARBA" id="ARBA00022801"/>
    </source>
</evidence>
<dbReference type="InterPro" id="IPR016130">
    <property type="entry name" value="Tyr_Pase_AS"/>
</dbReference>
<keyword evidence="2" id="KW-0597">Phosphoprotein</keyword>
<feature type="compositionally biased region" description="Basic and acidic residues" evidence="6">
    <location>
        <begin position="304"/>
        <end position="327"/>
    </location>
</feature>
<sequence>MAVTETGSSVVYPPTSSWAGTGTSGTTGDEYSVGGGVQRPLHYPGSRPGYTYTSSSSISSSGGYNQQGDGSTGSRVTDYDMGEPRGRYHQYYPDPDQAAAAAAPVVPRRYQDRIWWPPVPLPVLGTRTDSYLPRSISPDAPQQAHQGLPKRQMERSLGRGETEGSGRGQHGAGGDRHLPHDTHIINIVRGVPGQDGTLGQEYHEAWPPPPSTTPTPDPRTRHNNTPYNSPAYTRSRENTGYNPPEDLQNRHTSGFDSASNLVRRQSSGLDTPLDPQSKQSDGFDSLLQMMTMGEQKAGSITIEAPDRRGGPDKRAKSGTGKNDDDKTPVLARVGPSTRPSTPVTPTILLGSIMLLIILVVVMVALRVHWRERLKAEEEWQIRSPTVQPPTPAPTSTSAPTSALIQTPPSPGPHHLDPLTHLHTEPIRIKAKGLLERRGSNTSLTLELAPNCPPPEVSSPPRHCTPEEFLMTAGNRMSRRQLRQCLKEVRSLHTEFWEVPLNHPDKCDVPGSATKNRYRTVLPNEGTRVLLHTAHPAAQYINANFVRGYDSEDRAYIVTQGPLPHTVADLWQLVLQERAPAIVMITRLQEKQRVKCEPYIPTHSGLYGDITVTVRQVLNKSGYTIRQLYLQRGDESHETLHFWYTAWPDHKTPSEADQLLAMALQVEHVRKSACGVALGPVVVHCSAGIGRSGCFVAISIAINQLLEEDCVDILGIVCQMRLDSGPGSLHLLTCPASLLLPLLLLPLSSINTNTITSTSTSSHHRASLCLLLVLASLAISTAQQDLINTQQYHQSHGGLPMERGCCPKFVTAANTANNNIIIIIIIKLTTPPPPRPSLLRLTTPAHLTPTLLHLVPTMDAAPLTSPQLTATATTDCLY</sequence>
<feature type="compositionally biased region" description="Basic and acidic residues" evidence="6">
    <location>
        <begin position="173"/>
        <end position="183"/>
    </location>
</feature>
<dbReference type="CDD" id="cd14547">
    <property type="entry name" value="PTPc-KIM"/>
    <property type="match status" value="1"/>
</dbReference>
<protein>
    <recommendedName>
        <fullName evidence="1">protein-tyrosine-phosphatase</fullName>
        <ecNumber evidence="1">3.1.3.48</ecNumber>
    </recommendedName>
</protein>
<dbReference type="SUPFAM" id="SSF52799">
    <property type="entry name" value="(Phosphotyrosine protein) phosphatases II"/>
    <property type="match status" value="1"/>
</dbReference>
<dbReference type="SMART" id="SM00404">
    <property type="entry name" value="PTPc_motif"/>
    <property type="match status" value="1"/>
</dbReference>
<dbReference type="InterPro" id="IPR003595">
    <property type="entry name" value="Tyr_Pase_cat"/>
</dbReference>
<evidence type="ECO:0000256" key="1">
    <source>
        <dbReference type="ARBA" id="ARBA00013064"/>
    </source>
</evidence>
<feature type="compositionally biased region" description="Low complexity" evidence="6">
    <location>
        <begin position="393"/>
        <end position="402"/>
    </location>
</feature>
<feature type="compositionally biased region" description="Low complexity" evidence="6">
    <location>
        <begin position="15"/>
        <end position="28"/>
    </location>
</feature>
<dbReference type="Proteomes" id="UP001292094">
    <property type="component" value="Unassembled WGS sequence"/>
</dbReference>
<evidence type="ECO:0000256" key="7">
    <source>
        <dbReference type="SAM" id="Phobius"/>
    </source>
</evidence>
<name>A0AAE1P5L4_9EUCA</name>
<dbReference type="PRINTS" id="PR00700">
    <property type="entry name" value="PRTYPHPHTASE"/>
</dbReference>
<dbReference type="Pfam" id="PF00102">
    <property type="entry name" value="Y_phosphatase"/>
    <property type="match status" value="1"/>
</dbReference>
<dbReference type="InterPro" id="IPR008356">
    <property type="entry name" value="Tyr_Pase_KIM-con"/>
</dbReference>
<keyword evidence="7" id="KW-0812">Transmembrane</keyword>
<keyword evidence="3" id="KW-0378">Hydrolase</keyword>
<keyword evidence="7" id="KW-1133">Transmembrane helix</keyword>
<feature type="compositionally biased region" description="Basic and acidic residues" evidence="6">
    <location>
        <begin position="151"/>
        <end position="164"/>
    </location>
</feature>
<dbReference type="PANTHER" id="PTHR46198:SF4">
    <property type="entry name" value="PROTEIN-TYROSINE-PHOSPHATASE"/>
    <property type="match status" value="1"/>
</dbReference>
<proteinExistence type="predicted"/>
<evidence type="ECO:0000259" key="9">
    <source>
        <dbReference type="PROSITE" id="PS50056"/>
    </source>
</evidence>
<evidence type="ECO:0000256" key="6">
    <source>
        <dbReference type="SAM" id="MobiDB-lite"/>
    </source>
</evidence>
<feature type="region of interest" description="Disordered" evidence="6">
    <location>
        <begin position="1"/>
        <end position="87"/>
    </location>
</feature>
<gene>
    <name evidence="10" type="ORF">Pmani_026681</name>
</gene>
<feature type="transmembrane region" description="Helical" evidence="7">
    <location>
        <begin position="347"/>
        <end position="365"/>
    </location>
</feature>
<dbReference type="PROSITE" id="PS00383">
    <property type="entry name" value="TYR_PHOSPHATASE_1"/>
    <property type="match status" value="1"/>
</dbReference>
<dbReference type="EC" id="3.1.3.48" evidence="1"/>
<dbReference type="GO" id="GO:0019901">
    <property type="term" value="F:protein kinase binding"/>
    <property type="evidence" value="ECO:0007669"/>
    <property type="project" value="TreeGrafter"/>
</dbReference>
<keyword evidence="4" id="KW-0904">Protein phosphatase</keyword>
<dbReference type="SMART" id="SM00194">
    <property type="entry name" value="PTPc"/>
    <property type="match status" value="1"/>
</dbReference>
<reference evidence="10" key="1">
    <citation type="submission" date="2023-11" db="EMBL/GenBank/DDBJ databases">
        <title>Genome assemblies of two species of porcelain crab, Petrolisthes cinctipes and Petrolisthes manimaculis (Anomura: Porcellanidae).</title>
        <authorList>
            <person name="Angst P."/>
        </authorList>
    </citation>
    <scope>NUCLEOTIDE SEQUENCE</scope>
    <source>
        <strain evidence="10">PB745_02</strain>
        <tissue evidence="10">Gill</tissue>
    </source>
</reference>
<dbReference type="PANTHER" id="PTHR46198">
    <property type="entry name" value="PROTEIN-TYROSINE-PHOSPHATASE"/>
    <property type="match status" value="1"/>
</dbReference>
<evidence type="ECO:0000256" key="4">
    <source>
        <dbReference type="ARBA" id="ARBA00022912"/>
    </source>
</evidence>
<dbReference type="GO" id="GO:0007165">
    <property type="term" value="P:signal transduction"/>
    <property type="evidence" value="ECO:0007669"/>
    <property type="project" value="TreeGrafter"/>
</dbReference>
<dbReference type="GO" id="GO:0030054">
    <property type="term" value="C:cell junction"/>
    <property type="evidence" value="ECO:0007669"/>
    <property type="project" value="TreeGrafter"/>
</dbReference>
<feature type="domain" description="Tyrosine-protein phosphatase" evidence="8">
    <location>
        <begin position="509"/>
        <end position="720"/>
    </location>
</feature>
<dbReference type="InterPro" id="IPR029021">
    <property type="entry name" value="Prot-tyrosine_phosphatase-like"/>
</dbReference>
<evidence type="ECO:0000256" key="5">
    <source>
        <dbReference type="PIRSR" id="PIRSR608356-50"/>
    </source>
</evidence>
<feature type="region of interest" description="Disordered" evidence="6">
    <location>
        <begin position="132"/>
        <end position="256"/>
    </location>
</feature>
<evidence type="ECO:0000313" key="10">
    <source>
        <dbReference type="EMBL" id="KAK4301165.1"/>
    </source>
</evidence>
<feature type="region of interest" description="Disordered" evidence="6">
    <location>
        <begin position="384"/>
        <end position="416"/>
    </location>
</feature>
<dbReference type="InterPro" id="IPR000387">
    <property type="entry name" value="Tyr_Pase_dom"/>
</dbReference>